<feature type="transmembrane region" description="Helical" evidence="2">
    <location>
        <begin position="147"/>
        <end position="166"/>
    </location>
</feature>
<proteinExistence type="predicted"/>
<evidence type="ECO:0000256" key="2">
    <source>
        <dbReference type="SAM" id="Phobius"/>
    </source>
</evidence>
<dbReference type="SUPFAM" id="SSF55073">
    <property type="entry name" value="Nucleotide cyclase"/>
    <property type="match status" value="1"/>
</dbReference>
<dbReference type="EMBL" id="BMQM01000020">
    <property type="protein sequence ID" value="GGR64436.1"/>
    <property type="molecule type" value="Genomic_DNA"/>
</dbReference>
<dbReference type="InterPro" id="IPR000160">
    <property type="entry name" value="GGDEF_dom"/>
</dbReference>
<organism evidence="4 5">
    <name type="scientific">Deinococcus seoulensis</name>
    <dbReference type="NCBI Taxonomy" id="1837379"/>
    <lineage>
        <taxon>Bacteria</taxon>
        <taxon>Thermotogati</taxon>
        <taxon>Deinococcota</taxon>
        <taxon>Deinococci</taxon>
        <taxon>Deinococcales</taxon>
        <taxon>Deinococcaceae</taxon>
        <taxon>Deinococcus</taxon>
    </lineage>
</organism>
<dbReference type="CDD" id="cd01949">
    <property type="entry name" value="GGDEF"/>
    <property type="match status" value="1"/>
</dbReference>
<feature type="transmembrane region" description="Helical" evidence="2">
    <location>
        <begin position="21"/>
        <end position="39"/>
    </location>
</feature>
<evidence type="ECO:0000256" key="1">
    <source>
        <dbReference type="SAM" id="MobiDB-lite"/>
    </source>
</evidence>
<feature type="transmembrane region" description="Helical" evidence="2">
    <location>
        <begin position="102"/>
        <end position="119"/>
    </location>
</feature>
<evidence type="ECO:0000313" key="4">
    <source>
        <dbReference type="EMBL" id="GGR64436.1"/>
    </source>
</evidence>
<evidence type="ECO:0000313" key="5">
    <source>
        <dbReference type="Proteomes" id="UP000634308"/>
    </source>
</evidence>
<dbReference type="Pfam" id="PF00990">
    <property type="entry name" value="GGDEF"/>
    <property type="match status" value="1"/>
</dbReference>
<protein>
    <recommendedName>
        <fullName evidence="3">GGDEF domain-containing protein</fullName>
    </recommendedName>
</protein>
<comment type="caution">
    <text evidence="4">The sequence shown here is derived from an EMBL/GenBank/DDBJ whole genome shotgun (WGS) entry which is preliminary data.</text>
</comment>
<evidence type="ECO:0000259" key="3">
    <source>
        <dbReference type="PROSITE" id="PS50887"/>
    </source>
</evidence>
<keyword evidence="2" id="KW-1133">Transmembrane helix</keyword>
<dbReference type="InterPro" id="IPR050469">
    <property type="entry name" value="Diguanylate_Cyclase"/>
</dbReference>
<dbReference type="Gene3D" id="3.30.70.270">
    <property type="match status" value="1"/>
</dbReference>
<dbReference type="RefSeq" id="WP_189065636.1">
    <property type="nucleotide sequence ID" value="NZ_BMQM01000020.1"/>
</dbReference>
<name>A0ABQ2RU11_9DEIO</name>
<gene>
    <name evidence="4" type="ORF">GCM10008959_28210</name>
</gene>
<keyword evidence="2" id="KW-0472">Membrane</keyword>
<feature type="region of interest" description="Disordered" evidence="1">
    <location>
        <begin position="333"/>
        <end position="373"/>
    </location>
</feature>
<sequence length="373" mass="39957">MTRRTPHQPVSRAQEPLRRRVYVAVCLLAAAALAVIVLVDLRGGRIEIGPTAGLTLCLGVAATLRFTRVPWVVVDYMVLVGATGIVAAQLLQLQQQQVPIPLRTYFPGVFLVIAAFSVLPVRAALVYGGALLAVFAALSFATGSDVVLLGELILASLLIAHLSYFGRQVSAERARSDEQYRLSRTDVLTGLENRRGMYERVQQAFSRNVRGESGAFTVMLADIDHFKRVNDTFGHDVGDQVLQRVAQVLGREVGHQGSVARWGGEEFLILLETDDPPVVRAVAGQVWHAVRSGQVAGLPPVTTSLGVASSSEVVSVSDLLRVADRRLYEAKEAGRDRVQLGPARPVVPPSAPASGPNLSAPGRGAPTSPASRE</sequence>
<dbReference type="InterPro" id="IPR029787">
    <property type="entry name" value="Nucleotide_cyclase"/>
</dbReference>
<feature type="domain" description="GGDEF" evidence="3">
    <location>
        <begin position="214"/>
        <end position="343"/>
    </location>
</feature>
<dbReference type="PROSITE" id="PS50887">
    <property type="entry name" value="GGDEF"/>
    <property type="match status" value="1"/>
</dbReference>
<dbReference type="PANTHER" id="PTHR45138:SF9">
    <property type="entry name" value="DIGUANYLATE CYCLASE DGCM-RELATED"/>
    <property type="match status" value="1"/>
</dbReference>
<accession>A0ABQ2RU11</accession>
<dbReference type="Proteomes" id="UP000634308">
    <property type="component" value="Unassembled WGS sequence"/>
</dbReference>
<dbReference type="InterPro" id="IPR043128">
    <property type="entry name" value="Rev_trsase/Diguanyl_cyclase"/>
</dbReference>
<keyword evidence="2" id="KW-0812">Transmembrane</keyword>
<dbReference type="NCBIfam" id="TIGR00254">
    <property type="entry name" value="GGDEF"/>
    <property type="match status" value="1"/>
</dbReference>
<keyword evidence="5" id="KW-1185">Reference proteome</keyword>
<dbReference type="PANTHER" id="PTHR45138">
    <property type="entry name" value="REGULATORY COMPONENTS OF SENSORY TRANSDUCTION SYSTEM"/>
    <property type="match status" value="1"/>
</dbReference>
<dbReference type="SMART" id="SM00267">
    <property type="entry name" value="GGDEF"/>
    <property type="match status" value="1"/>
</dbReference>
<feature type="transmembrane region" description="Helical" evidence="2">
    <location>
        <begin position="71"/>
        <end position="90"/>
    </location>
</feature>
<reference evidence="5" key="1">
    <citation type="journal article" date="2019" name="Int. J. Syst. Evol. Microbiol.">
        <title>The Global Catalogue of Microorganisms (GCM) 10K type strain sequencing project: providing services to taxonomists for standard genome sequencing and annotation.</title>
        <authorList>
            <consortium name="The Broad Institute Genomics Platform"/>
            <consortium name="The Broad Institute Genome Sequencing Center for Infectious Disease"/>
            <person name="Wu L."/>
            <person name="Ma J."/>
        </authorList>
    </citation>
    <scope>NUCLEOTIDE SEQUENCE [LARGE SCALE GENOMIC DNA]</scope>
    <source>
        <strain evidence="5">JCM 31404</strain>
    </source>
</reference>